<dbReference type="Gene3D" id="3.30.200.20">
    <property type="entry name" value="Phosphorylase Kinase, domain 1"/>
    <property type="match status" value="1"/>
</dbReference>
<evidence type="ECO:0000259" key="3">
    <source>
        <dbReference type="PROSITE" id="PS50011"/>
    </source>
</evidence>
<evidence type="ECO:0000256" key="2">
    <source>
        <dbReference type="SAM" id="MobiDB-lite"/>
    </source>
</evidence>
<keyword evidence="1" id="KW-0067">ATP-binding</keyword>
<dbReference type="PROSITE" id="PS50011">
    <property type="entry name" value="PROTEIN_KINASE_DOM"/>
    <property type="match status" value="1"/>
</dbReference>
<dbReference type="SUPFAM" id="SSF56112">
    <property type="entry name" value="Protein kinase-like (PK-like)"/>
    <property type="match status" value="1"/>
</dbReference>
<comment type="caution">
    <text evidence="4">The sequence shown here is derived from an EMBL/GenBank/DDBJ whole genome shotgun (WGS) entry which is preliminary data.</text>
</comment>
<proteinExistence type="predicted"/>
<feature type="binding site" evidence="1">
    <location>
        <position position="105"/>
    </location>
    <ligand>
        <name>ATP</name>
        <dbReference type="ChEBI" id="CHEBI:30616"/>
    </ligand>
</feature>
<dbReference type="GO" id="GO:0005524">
    <property type="term" value="F:ATP binding"/>
    <property type="evidence" value="ECO:0007669"/>
    <property type="project" value="UniProtKB-UniRule"/>
</dbReference>
<protein>
    <recommendedName>
        <fullName evidence="3">Protein kinase domain-containing protein</fullName>
    </recommendedName>
</protein>
<dbReference type="InterPro" id="IPR017441">
    <property type="entry name" value="Protein_kinase_ATP_BS"/>
</dbReference>
<reference evidence="4 5" key="1">
    <citation type="journal article" date="2019" name="Nat. Plants">
        <title>Genome sequencing of Musa balbisiana reveals subgenome evolution and function divergence in polyploid bananas.</title>
        <authorList>
            <person name="Yao X."/>
        </authorList>
    </citation>
    <scope>NUCLEOTIDE SEQUENCE [LARGE SCALE GENOMIC DNA]</scope>
    <source>
        <strain evidence="5">cv. DH-PKW</strain>
        <tissue evidence="4">Leaves</tissue>
    </source>
</reference>
<dbReference type="GO" id="GO:0004672">
    <property type="term" value="F:protein kinase activity"/>
    <property type="evidence" value="ECO:0007669"/>
    <property type="project" value="InterPro"/>
</dbReference>
<organism evidence="4 5">
    <name type="scientific">Musa balbisiana</name>
    <name type="common">Banana</name>
    <dbReference type="NCBI Taxonomy" id="52838"/>
    <lineage>
        <taxon>Eukaryota</taxon>
        <taxon>Viridiplantae</taxon>
        <taxon>Streptophyta</taxon>
        <taxon>Embryophyta</taxon>
        <taxon>Tracheophyta</taxon>
        <taxon>Spermatophyta</taxon>
        <taxon>Magnoliopsida</taxon>
        <taxon>Liliopsida</taxon>
        <taxon>Zingiberales</taxon>
        <taxon>Musaceae</taxon>
        <taxon>Musa</taxon>
    </lineage>
</organism>
<dbReference type="PANTHER" id="PTHR45621">
    <property type="entry name" value="OS01G0588500 PROTEIN-RELATED"/>
    <property type="match status" value="1"/>
</dbReference>
<keyword evidence="5" id="KW-1185">Reference proteome</keyword>
<feature type="compositionally biased region" description="Basic and acidic residues" evidence="2">
    <location>
        <begin position="336"/>
        <end position="346"/>
    </location>
</feature>
<keyword evidence="1" id="KW-0547">Nucleotide-binding</keyword>
<sequence>MGACMSLEEQIEIGKATASLYPDENNDTSQNNVISALAPPKDVDDLRLISGYGNVNIFTYSELRAATKNFRPDQVLGEGGFGVVYKGVIDESVRPGSETIQVAVKELKSDGLQGDKEWLDYNAKLSDFGLAKEGPTGDQTHVSTRVVGTYGYAAPEYIMTGHLTARSDVYGFGVVLLEMLLGRRAMDKSRPSRHQNLVEWARPLLINGRKLLKILDPRMEGQYSNRVATDVASLAYRCLSQNPKGRPTMNQVVESLENLQDLPENWEGILFQSSEAAVTLYEAPKEIVSDHLEKNSSENGENGENVHAKGRKKLGNGRSNSEPPPVEFSQYSPSPESDRHEPKSVI</sequence>
<feature type="region of interest" description="Disordered" evidence="2">
    <location>
        <begin position="293"/>
        <end position="346"/>
    </location>
</feature>
<accession>A0A4S8JL36</accession>
<feature type="domain" description="Protein kinase" evidence="3">
    <location>
        <begin position="1"/>
        <end position="259"/>
    </location>
</feature>
<evidence type="ECO:0000313" key="4">
    <source>
        <dbReference type="EMBL" id="THU62359.1"/>
    </source>
</evidence>
<dbReference type="Proteomes" id="UP000317650">
    <property type="component" value="Chromosome 1"/>
</dbReference>
<dbReference type="InterPro" id="IPR011009">
    <property type="entry name" value="Kinase-like_dom_sf"/>
</dbReference>
<dbReference type="EMBL" id="PYDT01000004">
    <property type="protein sequence ID" value="THU62359.1"/>
    <property type="molecule type" value="Genomic_DNA"/>
</dbReference>
<dbReference type="Pfam" id="PF00069">
    <property type="entry name" value="Pkinase"/>
    <property type="match status" value="1"/>
</dbReference>
<dbReference type="Gene3D" id="1.10.510.10">
    <property type="entry name" value="Transferase(Phosphotransferase) domain 1"/>
    <property type="match status" value="1"/>
</dbReference>
<dbReference type="InterPro" id="IPR050823">
    <property type="entry name" value="Plant_Ser_Thr_Prot_Kinase"/>
</dbReference>
<name>A0A4S8JL36_MUSBA</name>
<dbReference type="AlphaFoldDB" id="A0A4S8JL36"/>
<dbReference type="STRING" id="52838.A0A4S8JL36"/>
<gene>
    <name evidence="4" type="ORF">C4D60_Mb01t04310</name>
</gene>
<evidence type="ECO:0000313" key="5">
    <source>
        <dbReference type="Proteomes" id="UP000317650"/>
    </source>
</evidence>
<dbReference type="PROSITE" id="PS00107">
    <property type="entry name" value="PROTEIN_KINASE_ATP"/>
    <property type="match status" value="1"/>
</dbReference>
<evidence type="ECO:0000256" key="1">
    <source>
        <dbReference type="PROSITE-ProRule" id="PRU10141"/>
    </source>
</evidence>
<dbReference type="InterPro" id="IPR000719">
    <property type="entry name" value="Prot_kinase_dom"/>
</dbReference>